<protein>
    <recommendedName>
        <fullName evidence="4">Alpha/beta hydrolase</fullName>
    </recommendedName>
</protein>
<dbReference type="AlphaFoldDB" id="A0AAU9JWT6"/>
<evidence type="ECO:0000313" key="3">
    <source>
        <dbReference type="Proteomes" id="UP001162131"/>
    </source>
</evidence>
<keyword evidence="3" id="KW-1185">Reference proteome</keyword>
<dbReference type="Proteomes" id="UP001162131">
    <property type="component" value="Unassembled WGS sequence"/>
</dbReference>
<dbReference type="Gene3D" id="3.40.50.1820">
    <property type="entry name" value="alpha/beta hydrolase"/>
    <property type="match status" value="1"/>
</dbReference>
<comment type="caution">
    <text evidence="2">The sequence shown here is derived from an EMBL/GenBank/DDBJ whole genome shotgun (WGS) entry which is preliminary data.</text>
</comment>
<dbReference type="InterPro" id="IPR029058">
    <property type="entry name" value="AB_hydrolase_fold"/>
</dbReference>
<gene>
    <name evidence="2" type="ORF">BSTOLATCC_MIC47838</name>
</gene>
<dbReference type="EMBL" id="CAJZBQ010000047">
    <property type="protein sequence ID" value="CAG9329002.1"/>
    <property type="molecule type" value="Genomic_DNA"/>
</dbReference>
<feature type="transmembrane region" description="Helical" evidence="1">
    <location>
        <begin position="26"/>
        <end position="48"/>
    </location>
</feature>
<evidence type="ECO:0000256" key="1">
    <source>
        <dbReference type="SAM" id="Phobius"/>
    </source>
</evidence>
<name>A0AAU9JWT6_9CILI</name>
<sequence>MNYFTNRNGLRLAYNFSIKNPNDRKIYITCLMWPTQLFWLCGFIFEFLEANTFKFDFTGDGDSEGEHSHGSYRRDADDIEDAVKFLNSRGYEVSGIIAYSKYTTGLFLYSALYGEVKNIIAIAPRFHMHVFPKFLEDRMHVIKESGWIIHEAYGRTWKITMEMVQEMRSIDMKYYCERAKGDIYIIHGDSDEICPYSDSLEFVNEVKEKCKGHFTLNCDHYFVGVFDEVVEIIQKIISGN</sequence>
<accession>A0AAU9JWT6</accession>
<dbReference type="SUPFAM" id="SSF53474">
    <property type="entry name" value="alpha/beta-Hydrolases"/>
    <property type="match status" value="1"/>
</dbReference>
<keyword evidence="1" id="KW-0812">Transmembrane</keyword>
<organism evidence="2 3">
    <name type="scientific">Blepharisma stoltei</name>
    <dbReference type="NCBI Taxonomy" id="1481888"/>
    <lineage>
        <taxon>Eukaryota</taxon>
        <taxon>Sar</taxon>
        <taxon>Alveolata</taxon>
        <taxon>Ciliophora</taxon>
        <taxon>Postciliodesmatophora</taxon>
        <taxon>Heterotrichea</taxon>
        <taxon>Heterotrichida</taxon>
        <taxon>Blepharismidae</taxon>
        <taxon>Blepharisma</taxon>
    </lineage>
</organism>
<reference evidence="2" key="1">
    <citation type="submission" date="2021-09" db="EMBL/GenBank/DDBJ databases">
        <authorList>
            <consortium name="AG Swart"/>
            <person name="Singh M."/>
            <person name="Singh A."/>
            <person name="Seah K."/>
            <person name="Emmerich C."/>
        </authorList>
    </citation>
    <scope>NUCLEOTIDE SEQUENCE</scope>
    <source>
        <strain evidence="2">ATCC30299</strain>
    </source>
</reference>
<evidence type="ECO:0000313" key="2">
    <source>
        <dbReference type="EMBL" id="CAG9329002.1"/>
    </source>
</evidence>
<proteinExistence type="predicted"/>
<keyword evidence="1" id="KW-1133">Transmembrane helix</keyword>
<keyword evidence="1" id="KW-0472">Membrane</keyword>
<evidence type="ECO:0008006" key="4">
    <source>
        <dbReference type="Google" id="ProtNLM"/>
    </source>
</evidence>